<sequence length="180" mass="21682">MPLPNKAEPDRRMVFTTNSLRNTTISVEDDTLYYEIVTRFWHPHLTKIFKLDEDTRGLILIAEIEREPGKDVRVRFGGEHGEWINEKDFMSWDFRKRGAVFTGGEGVEYRWKSHRRRLQLVRANDDAKVPLIQYHSYRRHFFIFRMSRHAFLEIKPEANTEGLDKWIVSYLLVERRRRNT</sequence>
<dbReference type="EMBL" id="WTXG01000001">
    <property type="protein sequence ID" value="KAI0308357.1"/>
    <property type="molecule type" value="Genomic_DNA"/>
</dbReference>
<protein>
    <recommendedName>
        <fullName evidence="1">DUF6593 domain-containing protein</fullName>
    </recommendedName>
</protein>
<dbReference type="Proteomes" id="UP001203297">
    <property type="component" value="Unassembled WGS sequence"/>
</dbReference>
<organism evidence="2 3">
    <name type="scientific">Multifurca ochricompacta</name>
    <dbReference type="NCBI Taxonomy" id="376703"/>
    <lineage>
        <taxon>Eukaryota</taxon>
        <taxon>Fungi</taxon>
        <taxon>Dikarya</taxon>
        <taxon>Basidiomycota</taxon>
        <taxon>Agaricomycotina</taxon>
        <taxon>Agaricomycetes</taxon>
        <taxon>Russulales</taxon>
        <taxon>Russulaceae</taxon>
        <taxon>Multifurca</taxon>
    </lineage>
</organism>
<dbReference type="Pfam" id="PF20236">
    <property type="entry name" value="DUF6593"/>
    <property type="match status" value="1"/>
</dbReference>
<evidence type="ECO:0000259" key="1">
    <source>
        <dbReference type="Pfam" id="PF20236"/>
    </source>
</evidence>
<gene>
    <name evidence="2" type="ORF">B0F90DRAFT_1682132</name>
</gene>
<keyword evidence="3" id="KW-1185">Reference proteome</keyword>
<dbReference type="AlphaFoldDB" id="A0AAD4MDH9"/>
<feature type="domain" description="DUF6593" evidence="1">
    <location>
        <begin position="18"/>
        <end position="178"/>
    </location>
</feature>
<proteinExistence type="predicted"/>
<accession>A0AAD4MDH9</accession>
<name>A0AAD4MDH9_9AGAM</name>
<evidence type="ECO:0000313" key="3">
    <source>
        <dbReference type="Proteomes" id="UP001203297"/>
    </source>
</evidence>
<reference evidence="2" key="1">
    <citation type="journal article" date="2022" name="New Phytol.">
        <title>Evolutionary transition to the ectomycorrhizal habit in the genomes of a hyperdiverse lineage of mushroom-forming fungi.</title>
        <authorList>
            <person name="Looney B."/>
            <person name="Miyauchi S."/>
            <person name="Morin E."/>
            <person name="Drula E."/>
            <person name="Courty P.E."/>
            <person name="Kohler A."/>
            <person name="Kuo A."/>
            <person name="LaButti K."/>
            <person name="Pangilinan J."/>
            <person name="Lipzen A."/>
            <person name="Riley R."/>
            <person name="Andreopoulos W."/>
            <person name="He G."/>
            <person name="Johnson J."/>
            <person name="Nolan M."/>
            <person name="Tritt A."/>
            <person name="Barry K.W."/>
            <person name="Grigoriev I.V."/>
            <person name="Nagy L.G."/>
            <person name="Hibbett D."/>
            <person name="Henrissat B."/>
            <person name="Matheny P.B."/>
            <person name="Labbe J."/>
            <person name="Martin F.M."/>
        </authorList>
    </citation>
    <scope>NUCLEOTIDE SEQUENCE</scope>
    <source>
        <strain evidence="2">BPL690</strain>
    </source>
</reference>
<comment type="caution">
    <text evidence="2">The sequence shown here is derived from an EMBL/GenBank/DDBJ whole genome shotgun (WGS) entry which is preliminary data.</text>
</comment>
<evidence type="ECO:0000313" key="2">
    <source>
        <dbReference type="EMBL" id="KAI0308357.1"/>
    </source>
</evidence>
<dbReference type="InterPro" id="IPR046528">
    <property type="entry name" value="DUF6593"/>
</dbReference>